<dbReference type="Proteomes" id="UP000887104">
    <property type="component" value="Unassembled WGS sequence"/>
</dbReference>
<dbReference type="InterPro" id="IPR050706">
    <property type="entry name" value="Cyclic-di-GMP_PDE-like"/>
</dbReference>
<dbReference type="SMART" id="SM00052">
    <property type="entry name" value="EAL"/>
    <property type="match status" value="1"/>
</dbReference>
<dbReference type="SUPFAM" id="SSF141868">
    <property type="entry name" value="EAL domain-like"/>
    <property type="match status" value="1"/>
</dbReference>
<dbReference type="RefSeq" id="WP_220780861.1">
    <property type="nucleotide sequence ID" value="NZ_BPEY01000026.1"/>
</dbReference>
<keyword evidence="3" id="KW-1185">Reference proteome</keyword>
<feature type="domain" description="EAL" evidence="1">
    <location>
        <begin position="1"/>
        <end position="234"/>
    </location>
</feature>
<dbReference type="CDD" id="cd01948">
    <property type="entry name" value="EAL"/>
    <property type="match status" value="1"/>
</dbReference>
<dbReference type="PANTHER" id="PTHR33121:SF76">
    <property type="entry name" value="SIGNALING PROTEIN"/>
    <property type="match status" value="1"/>
</dbReference>
<evidence type="ECO:0000313" key="2">
    <source>
        <dbReference type="EMBL" id="GIU45182.1"/>
    </source>
</evidence>
<organism evidence="2 3">
    <name type="scientific">Shewanella sairae</name>
    <dbReference type="NCBI Taxonomy" id="190310"/>
    <lineage>
        <taxon>Bacteria</taxon>
        <taxon>Pseudomonadati</taxon>
        <taxon>Pseudomonadota</taxon>
        <taxon>Gammaproteobacteria</taxon>
        <taxon>Alteromonadales</taxon>
        <taxon>Shewanellaceae</taxon>
        <taxon>Shewanella</taxon>
    </lineage>
</organism>
<comment type="caution">
    <text evidence="2">The sequence shown here is derived from an EMBL/GenBank/DDBJ whole genome shotgun (WGS) entry which is preliminary data.</text>
</comment>
<dbReference type="PANTHER" id="PTHR33121">
    <property type="entry name" value="CYCLIC DI-GMP PHOSPHODIESTERASE PDEF"/>
    <property type="match status" value="1"/>
</dbReference>
<reference evidence="2" key="1">
    <citation type="submission" date="2021-05" db="EMBL/GenBank/DDBJ databases">
        <title>Molecular characterization for Shewanella algae harboring chromosomal blaOXA-55-like strains isolated from clinical and environment sample.</title>
        <authorList>
            <person name="Ohama Y."/>
            <person name="Aoki K."/>
            <person name="Harada S."/>
            <person name="Moriya K."/>
            <person name="Ishii Y."/>
            <person name="Tateda K."/>
        </authorList>
    </citation>
    <scope>NUCLEOTIDE SEQUENCE</scope>
    <source>
        <strain evidence="2">JCM 11563</strain>
    </source>
</reference>
<dbReference type="InterPro" id="IPR035919">
    <property type="entry name" value="EAL_sf"/>
</dbReference>
<evidence type="ECO:0000259" key="1">
    <source>
        <dbReference type="PROSITE" id="PS50883"/>
    </source>
</evidence>
<proteinExistence type="predicted"/>
<dbReference type="PROSITE" id="PS50883">
    <property type="entry name" value="EAL"/>
    <property type="match status" value="1"/>
</dbReference>
<protein>
    <submittedName>
        <fullName evidence="2">Diguanylate phosphodiesterase</fullName>
    </submittedName>
</protein>
<gene>
    <name evidence="2" type="ORF">TUM4438_18110</name>
</gene>
<evidence type="ECO:0000313" key="3">
    <source>
        <dbReference type="Proteomes" id="UP000887104"/>
    </source>
</evidence>
<dbReference type="Gene3D" id="3.20.20.450">
    <property type="entry name" value="EAL domain"/>
    <property type="match status" value="1"/>
</dbReference>
<accession>A0ABQ4PCP3</accession>
<dbReference type="Pfam" id="PF00563">
    <property type="entry name" value="EAL"/>
    <property type="match status" value="1"/>
</dbReference>
<dbReference type="InterPro" id="IPR001633">
    <property type="entry name" value="EAL_dom"/>
</dbReference>
<dbReference type="EMBL" id="BPEY01000026">
    <property type="protein sequence ID" value="GIU45182.1"/>
    <property type="molecule type" value="Genomic_DNA"/>
</dbReference>
<name>A0ABQ4PCP3_9GAMM</name>
<sequence>MSNHFQLKLGAEFQPLVCPQSLTVFGYEALSRFYTPEGSTIAPNIVFEQLHKKQDWLAKVELEAKRLQIQHAPVDYALYVNIDPHAVETHNKEMLTLLKSRSKLCVEIIENTCINDAKLSGKLIQQLLNEHIDVALDDVGAPHSLVSIELISAVSCIKFDKHWLTMADQPEYQHLLASLINFAKQTHKVTILEGIETEKQLAFATQIGVDFVQGFLFKSQFLQVKTSTTIANILQPIQIP</sequence>